<keyword evidence="1" id="KW-0732">Signal</keyword>
<comment type="caution">
    <text evidence="2">The sequence shown here is derived from an EMBL/GenBank/DDBJ whole genome shotgun (WGS) entry which is preliminary data.</text>
</comment>
<name>A0ABN9PB61_9DINO</name>
<evidence type="ECO:0008006" key="4">
    <source>
        <dbReference type="Google" id="ProtNLM"/>
    </source>
</evidence>
<dbReference type="EMBL" id="CAUYUJ010000345">
    <property type="protein sequence ID" value="CAK0790044.1"/>
    <property type="molecule type" value="Genomic_DNA"/>
</dbReference>
<feature type="signal peptide" evidence="1">
    <location>
        <begin position="1"/>
        <end position="32"/>
    </location>
</feature>
<feature type="chain" id="PRO_5047160101" description="Secreted protein" evidence="1">
    <location>
        <begin position="33"/>
        <end position="102"/>
    </location>
</feature>
<dbReference type="Proteomes" id="UP001189429">
    <property type="component" value="Unassembled WGS sequence"/>
</dbReference>
<evidence type="ECO:0000256" key="1">
    <source>
        <dbReference type="SAM" id="SignalP"/>
    </source>
</evidence>
<reference evidence="2" key="1">
    <citation type="submission" date="2023-10" db="EMBL/GenBank/DDBJ databases">
        <authorList>
            <person name="Chen Y."/>
            <person name="Shah S."/>
            <person name="Dougan E. K."/>
            <person name="Thang M."/>
            <person name="Chan C."/>
        </authorList>
    </citation>
    <scope>NUCLEOTIDE SEQUENCE [LARGE SCALE GENOMIC DNA]</scope>
</reference>
<evidence type="ECO:0000313" key="3">
    <source>
        <dbReference type="Proteomes" id="UP001189429"/>
    </source>
</evidence>
<keyword evidence="3" id="KW-1185">Reference proteome</keyword>
<organism evidence="2 3">
    <name type="scientific">Prorocentrum cordatum</name>
    <dbReference type="NCBI Taxonomy" id="2364126"/>
    <lineage>
        <taxon>Eukaryota</taxon>
        <taxon>Sar</taxon>
        <taxon>Alveolata</taxon>
        <taxon>Dinophyceae</taxon>
        <taxon>Prorocentrales</taxon>
        <taxon>Prorocentraceae</taxon>
        <taxon>Prorocentrum</taxon>
    </lineage>
</organism>
<evidence type="ECO:0000313" key="2">
    <source>
        <dbReference type="EMBL" id="CAK0790044.1"/>
    </source>
</evidence>
<protein>
    <recommendedName>
        <fullName evidence="4">Secreted protein</fullName>
    </recommendedName>
</protein>
<proteinExistence type="predicted"/>
<sequence>MCTPISTTSVTSNLSVLLLALAQRALMGVCAAAEVPVVCGYKSVCGACVYFSRTDITYKDVYDAAWCLPPCATVTDAEVSAAERICDVLPQVVQNFFGHSLV</sequence>
<accession>A0ABN9PB61</accession>
<gene>
    <name evidence="2" type="ORF">PCOR1329_LOCUS1419</name>
</gene>